<dbReference type="AlphaFoldDB" id="A0A1H6QT81"/>
<dbReference type="Pfam" id="PF26078">
    <property type="entry name" value="Baseplate_J_M"/>
    <property type="match status" value="1"/>
</dbReference>
<accession>A0A1H6QT81</accession>
<dbReference type="OrthoDB" id="7565172at2"/>
<evidence type="ECO:0000313" key="4">
    <source>
        <dbReference type="EMBL" id="SEI42690.1"/>
    </source>
</evidence>
<dbReference type="EMBL" id="FNYE01000001">
    <property type="protein sequence ID" value="SEI42690.1"/>
    <property type="molecule type" value="Genomic_DNA"/>
</dbReference>
<feature type="domain" description="Baseplate protein J-like barrel" evidence="2">
    <location>
        <begin position="90"/>
        <end position="166"/>
    </location>
</feature>
<proteinExistence type="predicted"/>
<gene>
    <name evidence="4" type="ORF">SAMN05192539_1001326</name>
</gene>
<dbReference type="STRING" id="667676.SAMN05192539_1001326"/>
<feature type="region of interest" description="Disordered" evidence="1">
    <location>
        <begin position="241"/>
        <end position="263"/>
    </location>
</feature>
<dbReference type="InterPro" id="IPR006949">
    <property type="entry name" value="Barrel_Baseplate_J-like"/>
</dbReference>
<name>A0A1H6QT81_9BURK</name>
<evidence type="ECO:0000259" key="3">
    <source>
        <dbReference type="Pfam" id="PF26078"/>
    </source>
</evidence>
<evidence type="ECO:0000313" key="5">
    <source>
        <dbReference type="Proteomes" id="UP000198866"/>
    </source>
</evidence>
<organism evidence="4 5">
    <name type="scientific">Paraburkholderia diazotrophica</name>
    <dbReference type="NCBI Taxonomy" id="667676"/>
    <lineage>
        <taxon>Bacteria</taxon>
        <taxon>Pseudomonadati</taxon>
        <taxon>Pseudomonadota</taxon>
        <taxon>Betaproteobacteria</taxon>
        <taxon>Burkholderiales</taxon>
        <taxon>Burkholderiaceae</taxon>
        <taxon>Paraburkholderia</taxon>
    </lineage>
</organism>
<evidence type="ECO:0000259" key="2">
    <source>
        <dbReference type="Pfam" id="PF04865"/>
    </source>
</evidence>
<dbReference type="Proteomes" id="UP000198866">
    <property type="component" value="Unassembled WGS sequence"/>
</dbReference>
<dbReference type="PANTHER" id="PTHR37829">
    <property type="entry name" value="PHAGE-LIKE ELEMENT PBSX PROTEIN XKDT"/>
    <property type="match status" value="1"/>
</dbReference>
<sequence length="387" mass="39659">MPFQRKTLTTLISEVAADISSALQGADALLRFAVLTIVGKVQAAMCNLQFGYLDWIARMSVPFTAEDEYLEGWAALKDVYRKAATKSQLTAQFPGTVGKVLSAGTAVARGDGVTYTTSTTGTVDGTGNMSVTIVADVAGSAGNADNGTTVSLSVAVDGIQQAGTITGTVSSGADIEDNDDLRSRMLDAYQSTPQGGDVEDYVEWALAVAGVTRAWCAPNGFGAGTVVVYTMWDNAEAAHGGFPQGTDGVSQNDKGPGGLPRGTVATGDQLVVADSIVTKQPVTALVYSCAPIANNLTITLSGLMSASTATRNAISAAIADVLFRNGDPRAGTINRDDISAAIRSVSGTSGFLITLIQGVVGVTTTTYSGNITSGFGQLPVLAGVNYV</sequence>
<dbReference type="Pfam" id="PF04865">
    <property type="entry name" value="Baseplate_J"/>
    <property type="match status" value="1"/>
</dbReference>
<protein>
    <submittedName>
        <fullName evidence="4">Uncharacterized phage protein gp47/JayE</fullName>
    </submittedName>
</protein>
<dbReference type="InterPro" id="IPR052399">
    <property type="entry name" value="Phage_Baseplate_Assmbl_Protein"/>
</dbReference>
<evidence type="ECO:0000256" key="1">
    <source>
        <dbReference type="SAM" id="MobiDB-lite"/>
    </source>
</evidence>
<dbReference type="PANTHER" id="PTHR37829:SF3">
    <property type="entry name" value="PROTEIN JAYE-RELATED"/>
    <property type="match status" value="1"/>
</dbReference>
<keyword evidence="5" id="KW-1185">Reference proteome</keyword>
<dbReference type="InterPro" id="IPR058531">
    <property type="entry name" value="Baseplate_J_M"/>
</dbReference>
<feature type="domain" description="Baseplate J-like central" evidence="3">
    <location>
        <begin position="193"/>
        <end position="290"/>
    </location>
</feature>
<reference evidence="5" key="1">
    <citation type="submission" date="2016-10" db="EMBL/GenBank/DDBJ databases">
        <authorList>
            <person name="Varghese N."/>
            <person name="Submissions S."/>
        </authorList>
    </citation>
    <scope>NUCLEOTIDE SEQUENCE [LARGE SCALE GENOMIC DNA]</scope>
    <source>
        <strain evidence="5">LMG 26031</strain>
    </source>
</reference>